<protein>
    <submittedName>
        <fullName evidence="3">Type-1 restriction enzyme R protein</fullName>
        <ecNumber evidence="3">3.1.21.3</ecNumber>
    </submittedName>
</protein>
<feature type="domain" description="Restriction endonuclease type I HsdR second RecA-like helicase" evidence="2">
    <location>
        <begin position="1"/>
        <end position="86"/>
    </location>
</feature>
<name>A0A3B0PFW5_MYCSY</name>
<dbReference type="GO" id="GO:0009307">
    <property type="term" value="P:DNA restriction-modification system"/>
    <property type="evidence" value="ECO:0007669"/>
    <property type="project" value="UniProtKB-KW"/>
</dbReference>
<dbReference type="EMBL" id="LS991953">
    <property type="protein sequence ID" value="SYV93685.1"/>
    <property type="molecule type" value="Genomic_DNA"/>
</dbReference>
<dbReference type="PANTHER" id="PTHR30195">
    <property type="entry name" value="TYPE I SITE-SPECIFIC DEOXYRIBONUCLEASE PROTEIN SUBUNIT M AND R"/>
    <property type="match status" value="1"/>
</dbReference>
<dbReference type="InterPro" id="IPR055180">
    <property type="entry name" value="HsdR_RecA-like_helicase_dom_2"/>
</dbReference>
<dbReference type="Proteomes" id="UP000259328">
    <property type="component" value="Chromosome"/>
</dbReference>
<dbReference type="Pfam" id="PF22679">
    <property type="entry name" value="T1R_D3-like"/>
    <property type="match status" value="1"/>
</dbReference>
<reference evidence="4" key="1">
    <citation type="submission" date="2018-06" db="EMBL/GenBank/DDBJ databases">
        <authorList>
            <consortium name="Pathogen Informatics"/>
        </authorList>
    </citation>
    <scope>NUCLEOTIDE SEQUENCE [LARGE SCALE GENOMIC DNA]</scope>
    <source>
        <strain evidence="4">NCTC10124</strain>
    </source>
</reference>
<evidence type="ECO:0000259" key="2">
    <source>
        <dbReference type="Pfam" id="PF22679"/>
    </source>
</evidence>
<evidence type="ECO:0000256" key="1">
    <source>
        <dbReference type="ARBA" id="ARBA00022747"/>
    </source>
</evidence>
<dbReference type="InterPro" id="IPR027417">
    <property type="entry name" value="P-loop_NTPase"/>
</dbReference>
<dbReference type="PANTHER" id="PTHR30195:SF16">
    <property type="entry name" value="TYPE I RESTRICTION ENZYME ENDONUCLEASE SUBUNIT"/>
    <property type="match status" value="1"/>
</dbReference>
<keyword evidence="1" id="KW-0680">Restriction system</keyword>
<dbReference type="GO" id="GO:0009035">
    <property type="term" value="F:type I site-specific deoxyribonuclease activity"/>
    <property type="evidence" value="ECO:0007669"/>
    <property type="project" value="UniProtKB-EC"/>
</dbReference>
<dbReference type="AlphaFoldDB" id="A0A3B0PFW5"/>
<evidence type="ECO:0000313" key="4">
    <source>
        <dbReference type="Proteomes" id="UP000259328"/>
    </source>
</evidence>
<dbReference type="REBASE" id="637220">
    <property type="entry name" value="Msy10124ORF1448P"/>
</dbReference>
<dbReference type="Gene3D" id="3.40.50.300">
    <property type="entry name" value="P-loop containing nucleotide triphosphate hydrolases"/>
    <property type="match status" value="1"/>
</dbReference>
<dbReference type="EC" id="3.1.21.3" evidence="3"/>
<evidence type="ECO:0000313" key="3">
    <source>
        <dbReference type="EMBL" id="SYV93685.1"/>
    </source>
</evidence>
<gene>
    <name evidence="3" type="primary">hsdR_1</name>
    <name evidence="3" type="ORF">NCTC10124_01442</name>
</gene>
<organism evidence="3 4">
    <name type="scientific">Mycoplasmopsis synoviae</name>
    <name type="common">Mycoplasma synoviae</name>
    <dbReference type="NCBI Taxonomy" id="2109"/>
    <lineage>
        <taxon>Bacteria</taxon>
        <taxon>Bacillati</taxon>
        <taxon>Mycoplasmatota</taxon>
        <taxon>Mycoplasmoidales</taxon>
        <taxon>Metamycoplasmataceae</taxon>
        <taxon>Mycoplasmopsis</taxon>
    </lineage>
</organism>
<accession>A0A3B0PFW5</accession>
<proteinExistence type="predicted"/>
<sequence>MFKESFQFSDKNVYRSFQSDVALRLAHKESYTKLNKDETKENQIDILIVVDQFLTGYDSKYVNTLYLDKVMNDKTLVQAFSRTNRIW</sequence>
<keyword evidence="3" id="KW-0378">Hydrolase</keyword>
<feature type="non-terminal residue" evidence="3">
    <location>
        <position position="87"/>
    </location>
</feature>
<dbReference type="InterPro" id="IPR051268">
    <property type="entry name" value="Type-I_R_enzyme_R_subunit"/>
</dbReference>